<keyword evidence="2" id="KW-0732">Signal</keyword>
<keyword evidence="4" id="KW-1185">Reference proteome</keyword>
<dbReference type="EMBL" id="QJJV01000041">
    <property type="protein sequence ID" value="PXX05445.1"/>
    <property type="molecule type" value="Genomic_DNA"/>
</dbReference>
<name>A0ABX5MCY3_9BURK</name>
<feature type="chain" id="PRO_5046208227" description="Lipoprotein" evidence="2">
    <location>
        <begin position="24"/>
        <end position="624"/>
    </location>
</feature>
<feature type="compositionally biased region" description="Gly residues" evidence="1">
    <location>
        <begin position="32"/>
        <end position="46"/>
    </location>
</feature>
<evidence type="ECO:0000313" key="4">
    <source>
        <dbReference type="Proteomes" id="UP000247515"/>
    </source>
</evidence>
<feature type="region of interest" description="Disordered" evidence="1">
    <location>
        <begin position="32"/>
        <end position="51"/>
    </location>
</feature>
<sequence>MKTRPGRRTIRFALSAVASALLAACGGGGGSASGGGSPGSGTGTGGSPSATTTISGKAIDGYLGGATICFDNGQGACDNSLPTATTDGTGGYSLKVTGDMTGKHLLAIVPAGTTDATSGKTFSSGFTLSAVVARANQNVTPLTSMVVAQMAKGVSQTNAAAAVQQLAGVAPDSDYVAAGNSGALSLAQQTVQAVIQYAGGSITGTQGVLNAIVDSGSPAALSTTPSILAAEEAALGTSVNASQILASPLYSMEGYLGNGVIFGDAGYPDYSGYPIRNRYTLSGSTLTVSQEAWIATTSSWITNPAGDVVDSDLNGDRTGSLISMSNASGGYLQKTDGTFTAYLSPERLHRSYSLSNVGSTLTGTDANTGDTITLAYKSVDVSGQPLTSALSVSADYSAVRNAMTGTFPSGTTAYIGTLSHAHDQVLIPATGIDPPWINGADSTVGYQVQPDTGLAINVATLDGKVGSDTSVQQAVGTQIDVSTMVQNRSCILLSIQANGVAQLIANPNQKPHADISVPACGAPGVTLPVTGSWSISPTNANLMVITLPKAQVAALSTYSDIDDNVHRAILAGGNLAVALVNGSLLSGFDYPASVVQADAQLPAAVLNTIATSMVAAAKSMGLAD</sequence>
<dbReference type="Proteomes" id="UP000247515">
    <property type="component" value="Unassembled WGS sequence"/>
</dbReference>
<evidence type="ECO:0000256" key="1">
    <source>
        <dbReference type="SAM" id="MobiDB-lite"/>
    </source>
</evidence>
<organism evidence="3 4">
    <name type="scientific">Paraburkholderia tropica</name>
    <dbReference type="NCBI Taxonomy" id="92647"/>
    <lineage>
        <taxon>Bacteria</taxon>
        <taxon>Pseudomonadati</taxon>
        <taxon>Pseudomonadota</taxon>
        <taxon>Betaproteobacteria</taxon>
        <taxon>Burkholderiales</taxon>
        <taxon>Burkholderiaceae</taxon>
        <taxon>Paraburkholderia</taxon>
    </lineage>
</organism>
<comment type="caution">
    <text evidence="3">The sequence shown here is derived from an EMBL/GenBank/DDBJ whole genome shotgun (WGS) entry which is preliminary data.</text>
</comment>
<feature type="signal peptide" evidence="2">
    <location>
        <begin position="1"/>
        <end position="23"/>
    </location>
</feature>
<proteinExistence type="predicted"/>
<reference evidence="3 4" key="1">
    <citation type="submission" date="2018-05" db="EMBL/GenBank/DDBJ databases">
        <title>Genomic Encyclopedia of Type Strains, Phase IV (KMG-V): Genome sequencing to study the core and pangenomes of soil and plant-associated prokaryotes.</title>
        <authorList>
            <person name="Whitman W."/>
        </authorList>
    </citation>
    <scope>NUCLEOTIDE SEQUENCE [LARGE SCALE GENOMIC DNA]</scope>
    <source>
        <strain evidence="3 4">SIr-6563</strain>
    </source>
</reference>
<gene>
    <name evidence="3" type="ORF">C7400_1418</name>
</gene>
<evidence type="ECO:0008006" key="5">
    <source>
        <dbReference type="Google" id="ProtNLM"/>
    </source>
</evidence>
<protein>
    <recommendedName>
        <fullName evidence="5">Lipoprotein</fullName>
    </recommendedName>
</protein>
<dbReference type="RefSeq" id="WP_146230130.1">
    <property type="nucleotide sequence ID" value="NZ_QJJV01000041.1"/>
</dbReference>
<evidence type="ECO:0000256" key="2">
    <source>
        <dbReference type="SAM" id="SignalP"/>
    </source>
</evidence>
<accession>A0ABX5MCY3</accession>
<evidence type="ECO:0000313" key="3">
    <source>
        <dbReference type="EMBL" id="PXX05445.1"/>
    </source>
</evidence>
<dbReference type="PROSITE" id="PS51257">
    <property type="entry name" value="PROKAR_LIPOPROTEIN"/>
    <property type="match status" value="1"/>
</dbReference>